<dbReference type="AlphaFoldDB" id="A0A4V4HDG9"/>
<protein>
    <submittedName>
        <fullName evidence="2">Uncharacterized protein</fullName>
    </submittedName>
</protein>
<dbReference type="EMBL" id="ML179460">
    <property type="protein sequence ID" value="THU87185.1"/>
    <property type="molecule type" value="Genomic_DNA"/>
</dbReference>
<dbReference type="OrthoDB" id="2019572at2759"/>
<organism evidence="2 3">
    <name type="scientific">Dendrothele bispora (strain CBS 962.96)</name>
    <dbReference type="NCBI Taxonomy" id="1314807"/>
    <lineage>
        <taxon>Eukaryota</taxon>
        <taxon>Fungi</taxon>
        <taxon>Dikarya</taxon>
        <taxon>Basidiomycota</taxon>
        <taxon>Agaricomycotina</taxon>
        <taxon>Agaricomycetes</taxon>
        <taxon>Agaricomycetidae</taxon>
        <taxon>Agaricales</taxon>
        <taxon>Agaricales incertae sedis</taxon>
        <taxon>Dendrothele</taxon>
    </lineage>
</organism>
<keyword evidence="1" id="KW-0812">Transmembrane</keyword>
<keyword evidence="3" id="KW-1185">Reference proteome</keyword>
<keyword evidence="1" id="KW-0472">Membrane</keyword>
<evidence type="ECO:0000256" key="1">
    <source>
        <dbReference type="SAM" id="Phobius"/>
    </source>
</evidence>
<reference evidence="2 3" key="1">
    <citation type="journal article" date="2019" name="Nat. Ecol. Evol.">
        <title>Megaphylogeny resolves global patterns of mushroom evolution.</title>
        <authorList>
            <person name="Varga T."/>
            <person name="Krizsan K."/>
            <person name="Foldi C."/>
            <person name="Dima B."/>
            <person name="Sanchez-Garcia M."/>
            <person name="Sanchez-Ramirez S."/>
            <person name="Szollosi G.J."/>
            <person name="Szarkandi J.G."/>
            <person name="Papp V."/>
            <person name="Albert L."/>
            <person name="Andreopoulos W."/>
            <person name="Angelini C."/>
            <person name="Antonin V."/>
            <person name="Barry K.W."/>
            <person name="Bougher N.L."/>
            <person name="Buchanan P."/>
            <person name="Buyck B."/>
            <person name="Bense V."/>
            <person name="Catcheside P."/>
            <person name="Chovatia M."/>
            <person name="Cooper J."/>
            <person name="Damon W."/>
            <person name="Desjardin D."/>
            <person name="Finy P."/>
            <person name="Geml J."/>
            <person name="Haridas S."/>
            <person name="Hughes K."/>
            <person name="Justo A."/>
            <person name="Karasinski D."/>
            <person name="Kautmanova I."/>
            <person name="Kiss B."/>
            <person name="Kocsube S."/>
            <person name="Kotiranta H."/>
            <person name="LaButti K.M."/>
            <person name="Lechner B.E."/>
            <person name="Liimatainen K."/>
            <person name="Lipzen A."/>
            <person name="Lukacs Z."/>
            <person name="Mihaltcheva S."/>
            <person name="Morgado L.N."/>
            <person name="Niskanen T."/>
            <person name="Noordeloos M.E."/>
            <person name="Ohm R.A."/>
            <person name="Ortiz-Santana B."/>
            <person name="Ovrebo C."/>
            <person name="Racz N."/>
            <person name="Riley R."/>
            <person name="Savchenko A."/>
            <person name="Shiryaev A."/>
            <person name="Soop K."/>
            <person name="Spirin V."/>
            <person name="Szebenyi C."/>
            <person name="Tomsovsky M."/>
            <person name="Tulloss R.E."/>
            <person name="Uehling J."/>
            <person name="Grigoriev I.V."/>
            <person name="Vagvolgyi C."/>
            <person name="Papp T."/>
            <person name="Martin F.M."/>
            <person name="Miettinen O."/>
            <person name="Hibbett D.S."/>
            <person name="Nagy L.G."/>
        </authorList>
    </citation>
    <scope>NUCLEOTIDE SEQUENCE [LARGE SCALE GENOMIC DNA]</scope>
    <source>
        <strain evidence="2 3">CBS 962.96</strain>
    </source>
</reference>
<evidence type="ECO:0000313" key="2">
    <source>
        <dbReference type="EMBL" id="THU87185.1"/>
    </source>
</evidence>
<keyword evidence="1" id="KW-1133">Transmembrane helix</keyword>
<name>A0A4V4HDG9_DENBC</name>
<sequence length="118" mass="13355">MRPAHRRGAEVDEDHVCYFDVQRLNTYAHAYLMKSGKMFSQLRDKCALFSGTQYTNIETLLPDVSEGIVLASFVMVTTWIILKATIPTWPSSMLGKGPLSLLAIISLRNLKTDLDWCM</sequence>
<proteinExistence type="predicted"/>
<dbReference type="Proteomes" id="UP000297245">
    <property type="component" value="Unassembled WGS sequence"/>
</dbReference>
<accession>A0A4V4HDG9</accession>
<gene>
    <name evidence="2" type="ORF">K435DRAFT_867516</name>
</gene>
<feature type="transmembrane region" description="Helical" evidence="1">
    <location>
        <begin position="68"/>
        <end position="86"/>
    </location>
</feature>
<evidence type="ECO:0000313" key="3">
    <source>
        <dbReference type="Proteomes" id="UP000297245"/>
    </source>
</evidence>